<gene>
    <name evidence="1" type="ORF">A2557_11080</name>
</gene>
<dbReference type="Proteomes" id="UP000177583">
    <property type="component" value="Unassembled WGS sequence"/>
</dbReference>
<reference evidence="1 2" key="1">
    <citation type="journal article" date="2016" name="Nat. Commun.">
        <title>Thousands of microbial genomes shed light on interconnected biogeochemical processes in an aquifer system.</title>
        <authorList>
            <person name="Anantharaman K."/>
            <person name="Brown C.T."/>
            <person name="Hug L.A."/>
            <person name="Sharon I."/>
            <person name="Castelle C.J."/>
            <person name="Probst A.J."/>
            <person name="Thomas B.C."/>
            <person name="Singh A."/>
            <person name="Wilkins M.J."/>
            <person name="Karaoz U."/>
            <person name="Brodie E.L."/>
            <person name="Williams K.H."/>
            <person name="Hubbard S.S."/>
            <person name="Banfield J.F."/>
        </authorList>
    </citation>
    <scope>NUCLEOTIDE SEQUENCE [LARGE SCALE GENOMIC DNA]</scope>
</reference>
<proteinExistence type="predicted"/>
<dbReference type="Gene3D" id="2.180.10.10">
    <property type="entry name" value="RHS repeat-associated core"/>
    <property type="match status" value="1"/>
</dbReference>
<dbReference type="PANTHER" id="PTHR32305:SF17">
    <property type="entry name" value="TRNA NUCLEASE WAPA"/>
    <property type="match status" value="1"/>
</dbReference>
<protein>
    <recommendedName>
        <fullName evidence="3">RHS repeat-associated core domain-containing protein</fullName>
    </recommendedName>
</protein>
<organism evidence="1 2">
    <name type="scientific">Candidatus Lambdaproteobacteria bacterium RIFOXYD2_FULL_56_26</name>
    <dbReference type="NCBI Taxonomy" id="1817773"/>
    <lineage>
        <taxon>Bacteria</taxon>
        <taxon>Pseudomonadati</taxon>
        <taxon>Pseudomonadota</taxon>
        <taxon>Candidatus Lambdaproteobacteria</taxon>
    </lineage>
</organism>
<comment type="caution">
    <text evidence="1">The sequence shown here is derived from an EMBL/GenBank/DDBJ whole genome shotgun (WGS) entry which is preliminary data.</text>
</comment>
<accession>A0A1F6H203</accession>
<dbReference type="NCBIfam" id="TIGR03696">
    <property type="entry name" value="Rhs_assc_core"/>
    <property type="match status" value="1"/>
</dbReference>
<dbReference type="AlphaFoldDB" id="A0A1F6H203"/>
<dbReference type="EMBL" id="MFNF01000004">
    <property type="protein sequence ID" value="OGH04382.1"/>
    <property type="molecule type" value="Genomic_DNA"/>
</dbReference>
<sequence>MDNDTGLVYYHFRYYDPSLGRFLTPDNLIPGGGDDPQEYNRYAYVNGNPVKYTDPTGHWKTPGWAKSIADNATKVWHGIIDPIAGAFEGPCVKDPSSCMPEPPPCVKNPSSCIEPIVEKAEDYLAKLGPNLAALLVVPLLAFNQSAVANAKAFLNSKTAAAGLWGQLKGPGTFKFNPSAFSGKIASIHENARQQVKKWYFQTVESGATWALAGLLVAVAGIYGCIQGGWLAEIVSQMVTKIGCKSLAVITGYYTMYWGQYRYNKKIEGKETGPHTASEAHEYAMNKVLSMYGDLNKAITEFFDRWNPDNGKDKSNNGNEGNTGTG</sequence>
<evidence type="ECO:0008006" key="3">
    <source>
        <dbReference type="Google" id="ProtNLM"/>
    </source>
</evidence>
<dbReference type="InterPro" id="IPR022385">
    <property type="entry name" value="Rhs_assc_core"/>
</dbReference>
<dbReference type="PANTHER" id="PTHR32305">
    <property type="match status" value="1"/>
</dbReference>
<name>A0A1F6H203_9PROT</name>
<evidence type="ECO:0000313" key="2">
    <source>
        <dbReference type="Proteomes" id="UP000177583"/>
    </source>
</evidence>
<evidence type="ECO:0000313" key="1">
    <source>
        <dbReference type="EMBL" id="OGH04382.1"/>
    </source>
</evidence>
<dbReference type="InterPro" id="IPR050708">
    <property type="entry name" value="T6SS_VgrG/RHS"/>
</dbReference>